<comment type="subcellular location">
    <subcellularLocation>
        <location evidence="1">Cell membrane</location>
        <topology evidence="1">Multi-pass membrane protein</topology>
    </subcellularLocation>
</comment>
<accession>A0A0W8FDD3</accession>
<feature type="transmembrane region" description="Helical" evidence="6">
    <location>
        <begin position="229"/>
        <end position="249"/>
    </location>
</feature>
<evidence type="ECO:0000256" key="4">
    <source>
        <dbReference type="ARBA" id="ARBA00022989"/>
    </source>
</evidence>
<dbReference type="NCBIfam" id="TIGR00765">
    <property type="entry name" value="yihY_not_rbn"/>
    <property type="match status" value="1"/>
</dbReference>
<keyword evidence="4 6" id="KW-1133">Transmembrane helix</keyword>
<keyword evidence="5 6" id="KW-0472">Membrane</keyword>
<dbReference type="EMBL" id="LNQE01001354">
    <property type="protein sequence ID" value="KUG18858.1"/>
    <property type="molecule type" value="Genomic_DNA"/>
</dbReference>
<keyword evidence="2" id="KW-1003">Cell membrane</keyword>
<dbReference type="PANTHER" id="PTHR30213:SF0">
    <property type="entry name" value="UPF0761 MEMBRANE PROTEIN YIHY"/>
    <property type="match status" value="1"/>
</dbReference>
<evidence type="ECO:0000256" key="3">
    <source>
        <dbReference type="ARBA" id="ARBA00022692"/>
    </source>
</evidence>
<organism evidence="7">
    <name type="scientific">hydrocarbon metagenome</name>
    <dbReference type="NCBI Taxonomy" id="938273"/>
    <lineage>
        <taxon>unclassified sequences</taxon>
        <taxon>metagenomes</taxon>
        <taxon>ecological metagenomes</taxon>
    </lineage>
</organism>
<feature type="transmembrane region" description="Helical" evidence="6">
    <location>
        <begin position="180"/>
        <end position="209"/>
    </location>
</feature>
<dbReference type="InterPro" id="IPR017039">
    <property type="entry name" value="Virul_fac_BrkB"/>
</dbReference>
<evidence type="ECO:0000256" key="6">
    <source>
        <dbReference type="SAM" id="Phobius"/>
    </source>
</evidence>
<evidence type="ECO:0000256" key="2">
    <source>
        <dbReference type="ARBA" id="ARBA00022475"/>
    </source>
</evidence>
<name>A0A0W8FDD3_9ZZZZ</name>
<evidence type="ECO:0000256" key="5">
    <source>
        <dbReference type="ARBA" id="ARBA00023136"/>
    </source>
</evidence>
<dbReference type="GO" id="GO:0005886">
    <property type="term" value="C:plasma membrane"/>
    <property type="evidence" value="ECO:0007669"/>
    <property type="project" value="UniProtKB-SubCell"/>
</dbReference>
<sequence>MSMKDSASAFRKRMAENFLRRFDHADRHSRGALRLLAATFSRMSETESWDAAAAIAYYSLFSLFPMLILLVILGTSFLQTKENYHQLMNFIGGILPPAESLARENIQVIQDLGDKLNMHLPLKDLLQENVNQILHLRLPVGIAAGAGLLWSATGVFVILSKNIDRAWSNSEGRNPLEWRLVGIAMVGSLLIGLIILSMVVVSLIGLLDFSLGLLLGEGGVYHMPLESKLLYRLFPDVVIFIAFTILYWWAPKVDIRWSDAAFGAFVATLCWELSKMGFAWYLESGLSNHMLVYGSLGTVVILMLWIYLSGLICLFGAHLVAQMVGRRQAKAAPRESHINKDSKAGGA</sequence>
<dbReference type="PANTHER" id="PTHR30213">
    <property type="entry name" value="INNER MEMBRANE PROTEIN YHJD"/>
    <property type="match status" value="1"/>
</dbReference>
<proteinExistence type="predicted"/>
<protein>
    <submittedName>
        <fullName evidence="7">Inner membrane protein yihy, formerly thought to be rnase bn</fullName>
    </submittedName>
</protein>
<feature type="transmembrane region" description="Helical" evidence="6">
    <location>
        <begin position="138"/>
        <end position="159"/>
    </location>
</feature>
<feature type="transmembrane region" description="Helical" evidence="6">
    <location>
        <begin position="294"/>
        <end position="320"/>
    </location>
</feature>
<evidence type="ECO:0000313" key="7">
    <source>
        <dbReference type="EMBL" id="KUG18858.1"/>
    </source>
</evidence>
<dbReference type="AlphaFoldDB" id="A0A0W8FDD3"/>
<dbReference type="PIRSF" id="PIRSF035875">
    <property type="entry name" value="RNase_BN"/>
    <property type="match status" value="1"/>
</dbReference>
<gene>
    <name evidence="7" type="ORF">ASZ90_011433</name>
</gene>
<keyword evidence="3 6" id="KW-0812">Transmembrane</keyword>
<reference evidence="7" key="1">
    <citation type="journal article" date="2015" name="Proc. Natl. Acad. Sci. U.S.A.">
        <title>Networks of energetic and metabolic interactions define dynamics in microbial communities.</title>
        <authorList>
            <person name="Embree M."/>
            <person name="Liu J.K."/>
            <person name="Al-Bassam M.M."/>
            <person name="Zengler K."/>
        </authorList>
    </citation>
    <scope>NUCLEOTIDE SEQUENCE</scope>
</reference>
<feature type="transmembrane region" description="Helical" evidence="6">
    <location>
        <begin position="51"/>
        <end position="78"/>
    </location>
</feature>
<feature type="transmembrane region" description="Helical" evidence="6">
    <location>
        <begin position="261"/>
        <end position="282"/>
    </location>
</feature>
<evidence type="ECO:0000256" key="1">
    <source>
        <dbReference type="ARBA" id="ARBA00004651"/>
    </source>
</evidence>
<dbReference type="Pfam" id="PF03631">
    <property type="entry name" value="Virul_fac_BrkB"/>
    <property type="match status" value="2"/>
</dbReference>
<comment type="caution">
    <text evidence="7">The sequence shown here is derived from an EMBL/GenBank/DDBJ whole genome shotgun (WGS) entry which is preliminary data.</text>
</comment>